<name>A0A1C4G122_9BACT</name>
<dbReference type="STRING" id="1335309.GA0116948_11917"/>
<dbReference type="SUPFAM" id="SSF54593">
    <property type="entry name" value="Glyoxalase/Bleomycin resistance protein/Dihydroxybiphenyl dioxygenase"/>
    <property type="match status" value="1"/>
</dbReference>
<evidence type="ECO:0000259" key="2">
    <source>
        <dbReference type="PROSITE" id="PS51819"/>
    </source>
</evidence>
<dbReference type="InterPro" id="IPR037523">
    <property type="entry name" value="VOC_core"/>
</dbReference>
<evidence type="ECO:0000256" key="1">
    <source>
        <dbReference type="SAM" id="SignalP"/>
    </source>
</evidence>
<evidence type="ECO:0000313" key="3">
    <source>
        <dbReference type="EMBL" id="SCC61633.1"/>
    </source>
</evidence>
<feature type="domain" description="VOC" evidence="2">
    <location>
        <begin position="31"/>
        <end position="152"/>
    </location>
</feature>
<dbReference type="AlphaFoldDB" id="A0A1C4G122"/>
<dbReference type="InterPro" id="IPR004360">
    <property type="entry name" value="Glyas_Fos-R_dOase_dom"/>
</dbReference>
<protein>
    <submittedName>
        <fullName evidence="3">Lactoylglutathione lyase</fullName>
    </submittedName>
</protein>
<organism evidence="3 4">
    <name type="scientific">Chitinophaga costaii</name>
    <dbReference type="NCBI Taxonomy" id="1335309"/>
    <lineage>
        <taxon>Bacteria</taxon>
        <taxon>Pseudomonadati</taxon>
        <taxon>Bacteroidota</taxon>
        <taxon>Chitinophagia</taxon>
        <taxon>Chitinophagales</taxon>
        <taxon>Chitinophagaceae</taxon>
        <taxon>Chitinophaga</taxon>
    </lineage>
</organism>
<dbReference type="EMBL" id="FMAR01000019">
    <property type="protein sequence ID" value="SCC61633.1"/>
    <property type="molecule type" value="Genomic_DNA"/>
</dbReference>
<feature type="chain" id="PRO_5008692204" evidence="1">
    <location>
        <begin position="25"/>
        <end position="154"/>
    </location>
</feature>
<dbReference type="OrthoDB" id="192739at2"/>
<accession>A0A1C4G122</accession>
<feature type="signal peptide" evidence="1">
    <location>
        <begin position="1"/>
        <end position="24"/>
    </location>
</feature>
<dbReference type="PANTHER" id="PTHR21366:SF22">
    <property type="entry name" value="VOC DOMAIN-CONTAINING PROTEIN"/>
    <property type="match status" value="1"/>
</dbReference>
<keyword evidence="3" id="KW-0456">Lyase</keyword>
<dbReference type="Gene3D" id="3.10.180.10">
    <property type="entry name" value="2,3-Dihydroxybiphenyl 1,2-Dioxygenase, domain 1"/>
    <property type="match status" value="1"/>
</dbReference>
<dbReference type="PANTHER" id="PTHR21366">
    <property type="entry name" value="GLYOXALASE FAMILY PROTEIN"/>
    <property type="match status" value="1"/>
</dbReference>
<keyword evidence="4" id="KW-1185">Reference proteome</keyword>
<gene>
    <name evidence="3" type="ORF">GA0116948_11917</name>
</gene>
<dbReference type="InterPro" id="IPR029068">
    <property type="entry name" value="Glyas_Bleomycin-R_OHBP_Dase"/>
</dbReference>
<dbReference type="PROSITE" id="PS51819">
    <property type="entry name" value="VOC"/>
    <property type="match status" value="1"/>
</dbReference>
<dbReference type="Proteomes" id="UP000242818">
    <property type="component" value="Unassembled WGS sequence"/>
</dbReference>
<dbReference type="InterPro" id="IPR050383">
    <property type="entry name" value="GlyoxalaseI/FosfomycinResist"/>
</dbReference>
<evidence type="ECO:0000313" key="4">
    <source>
        <dbReference type="Proteomes" id="UP000242818"/>
    </source>
</evidence>
<proteinExistence type="predicted"/>
<keyword evidence="1" id="KW-0732">Signal</keyword>
<dbReference type="GO" id="GO:0016829">
    <property type="term" value="F:lyase activity"/>
    <property type="evidence" value="ECO:0007669"/>
    <property type="project" value="UniProtKB-KW"/>
</dbReference>
<sequence>MQKIFFTSLLLLAGLTGQTMTAVAQKNSTPQINHIALYVFDLDKSTAFYTKILQLDTIPEPFHDGRHTWLRIGAHSQLHIIQGAAGITQHDKNSHLCFSVPDLQVFMHHLEENHIAYGNWAQNAHTPTLRPDGVKQIYFTDPDGYWLEVNDDTF</sequence>
<dbReference type="RefSeq" id="WP_089715285.1">
    <property type="nucleotide sequence ID" value="NZ_FMAR01000019.1"/>
</dbReference>
<dbReference type="Pfam" id="PF00903">
    <property type="entry name" value="Glyoxalase"/>
    <property type="match status" value="1"/>
</dbReference>
<reference evidence="3 4" key="1">
    <citation type="submission" date="2016-08" db="EMBL/GenBank/DDBJ databases">
        <authorList>
            <person name="Seilhamer J.J."/>
        </authorList>
    </citation>
    <scope>NUCLEOTIDE SEQUENCE [LARGE SCALE GENOMIC DNA]</scope>
    <source>
        <strain evidence="3 4">A37T2</strain>
    </source>
</reference>